<comment type="caution">
    <text evidence="2">The sequence shown here is derived from an EMBL/GenBank/DDBJ whole genome shotgun (WGS) entry which is preliminary data.</text>
</comment>
<dbReference type="Proteomes" id="UP000052946">
    <property type="component" value="Unassembled WGS sequence"/>
</dbReference>
<reference evidence="2 3" key="2">
    <citation type="journal article" date="2016" name="Genome Announc.">
        <title>Draft Genome Sequence of Oceanobacillus picturae Heshi-B3, Isolated from Fermented Rice Bran in a Traditional Japanese Seafood Dish.</title>
        <authorList>
            <person name="Akuzawa S."/>
            <person name="Nagaoka J."/>
            <person name="Kanekatsu M."/>
            <person name="Kanesaki Y."/>
            <person name="Suzuki T."/>
        </authorList>
    </citation>
    <scope>NUCLEOTIDE SEQUENCE [LARGE SCALE GENOMIC DNA]</scope>
    <source>
        <strain evidence="2 3">Heshi-B3</strain>
    </source>
</reference>
<dbReference type="EMBL" id="BBXV01000038">
    <property type="protein sequence ID" value="GAQ19077.1"/>
    <property type="molecule type" value="Genomic_DNA"/>
</dbReference>
<accession>A0A0U9H8Q7</accession>
<sequence length="101" mass="11753">MTKADASILVMFGVAIITGFCAQSIAYFLNDYIFKSYPIYYLTGTTIISLLLYLSSFVFTYIQFKKQRIEKDRMEAYFVIFGIIGLLTYSWSFIVLAMWWG</sequence>
<protein>
    <submittedName>
        <fullName evidence="2">Uncharacterized protein</fullName>
    </submittedName>
</protein>
<evidence type="ECO:0000256" key="1">
    <source>
        <dbReference type="SAM" id="Phobius"/>
    </source>
</evidence>
<keyword evidence="1" id="KW-0472">Membrane</keyword>
<keyword evidence="1" id="KW-1133">Transmembrane helix</keyword>
<feature type="transmembrane region" description="Helical" evidence="1">
    <location>
        <begin position="7"/>
        <end position="27"/>
    </location>
</feature>
<gene>
    <name evidence="2" type="ORF">OPHB3_3036</name>
</gene>
<name>A0A0U9H8Q7_9BACI</name>
<feature type="transmembrane region" description="Helical" evidence="1">
    <location>
        <begin position="76"/>
        <end position="100"/>
    </location>
</feature>
<dbReference type="OrthoDB" id="2736315at2"/>
<feature type="transmembrane region" description="Helical" evidence="1">
    <location>
        <begin position="39"/>
        <end position="64"/>
    </location>
</feature>
<evidence type="ECO:0000313" key="2">
    <source>
        <dbReference type="EMBL" id="GAQ19077.1"/>
    </source>
</evidence>
<keyword evidence="1" id="KW-0812">Transmembrane</keyword>
<dbReference type="RefSeq" id="WP_058950835.1">
    <property type="nucleotide sequence ID" value="NZ_BBXV01000038.1"/>
</dbReference>
<evidence type="ECO:0000313" key="3">
    <source>
        <dbReference type="Proteomes" id="UP000052946"/>
    </source>
</evidence>
<dbReference type="AlphaFoldDB" id="A0A0U9H8Q7"/>
<proteinExistence type="predicted"/>
<reference evidence="3" key="1">
    <citation type="submission" date="2015-07" db="EMBL/GenBank/DDBJ databases">
        <title>Draft Genome Sequence of Oceanobacillus picturae Heshi-B3 that Was Isolated from Fermented Rice Bran with Aging Salted Mackerel, Which Was Named Heshiko as Traditional Fermented Seafood in Japan.</title>
        <authorList>
            <person name="Akuzawa S."/>
            <person name="Nakagawa J."/>
            <person name="Kanekatsu T."/>
            <person name="Kanesaki Y."/>
            <person name="Suzuki T."/>
        </authorList>
    </citation>
    <scope>NUCLEOTIDE SEQUENCE [LARGE SCALE GENOMIC DNA]</scope>
    <source>
        <strain evidence="3">Heshi-B3</strain>
    </source>
</reference>
<organism evidence="2 3">
    <name type="scientific">Oceanobacillus picturae</name>
    <dbReference type="NCBI Taxonomy" id="171693"/>
    <lineage>
        <taxon>Bacteria</taxon>
        <taxon>Bacillati</taxon>
        <taxon>Bacillota</taxon>
        <taxon>Bacilli</taxon>
        <taxon>Bacillales</taxon>
        <taxon>Bacillaceae</taxon>
        <taxon>Oceanobacillus</taxon>
    </lineage>
</organism>